<accession>A0ABR7NJM7</accession>
<evidence type="ECO:0000313" key="2">
    <source>
        <dbReference type="EMBL" id="MBC8576616.1"/>
    </source>
</evidence>
<feature type="chain" id="PRO_5045478972" description="Lipoprotein" evidence="1">
    <location>
        <begin position="28"/>
        <end position="217"/>
    </location>
</feature>
<keyword evidence="3" id="KW-1185">Reference proteome</keyword>
<dbReference type="PROSITE" id="PS51257">
    <property type="entry name" value="PROKAR_LIPOPROTEIN"/>
    <property type="match status" value="1"/>
</dbReference>
<organism evidence="2 3">
    <name type="scientific">Yanshouia hominis</name>
    <dbReference type="NCBI Taxonomy" id="2763673"/>
    <lineage>
        <taxon>Bacteria</taxon>
        <taxon>Bacillati</taxon>
        <taxon>Bacillota</taxon>
        <taxon>Clostridia</taxon>
        <taxon>Eubacteriales</taxon>
        <taxon>Oscillospiraceae</taxon>
        <taxon>Yanshouia</taxon>
    </lineage>
</organism>
<gene>
    <name evidence="2" type="ORF">H8717_09400</name>
</gene>
<reference evidence="2 3" key="1">
    <citation type="submission" date="2020-08" db="EMBL/GenBank/DDBJ databases">
        <title>Genome public.</title>
        <authorList>
            <person name="Liu C."/>
            <person name="Sun Q."/>
        </authorList>
    </citation>
    <scope>NUCLEOTIDE SEQUENCE [LARGE SCALE GENOMIC DNA]</scope>
    <source>
        <strain evidence="2 3">BX1</strain>
    </source>
</reference>
<name>A0ABR7NJM7_9FIRM</name>
<dbReference type="EMBL" id="JACRTB010000013">
    <property type="protein sequence ID" value="MBC8576616.1"/>
    <property type="molecule type" value="Genomic_DNA"/>
</dbReference>
<comment type="caution">
    <text evidence="2">The sequence shown here is derived from an EMBL/GenBank/DDBJ whole genome shotgun (WGS) entry which is preliminary data.</text>
</comment>
<sequence length="217" mass="22659">MKRIGTLMLTAVLVLSLAACSSSSSMGSSLSSAGNALDGNASSETFGEMIDEVLPDVDYSLLRTGLGIVSSTAESAAAEGAIPGNAKFSATICALAVKPDGSIADVKFDTVEAGLAFDSSGTLTGDASQEIHTKKELGDDYGLKAASGIGKEWYEQIDALEEWMRGKMVSDVLGMKVTEREGDGKQLTDEEDLKTSVTISVTDQLRALEKAYADAQK</sequence>
<feature type="signal peptide" evidence="1">
    <location>
        <begin position="1"/>
        <end position="27"/>
    </location>
</feature>
<protein>
    <recommendedName>
        <fullName evidence="4">Lipoprotein</fullName>
    </recommendedName>
</protein>
<dbReference type="RefSeq" id="WP_262400123.1">
    <property type="nucleotide sequence ID" value="NZ_JACRTB010000013.1"/>
</dbReference>
<proteinExistence type="predicted"/>
<evidence type="ECO:0000256" key="1">
    <source>
        <dbReference type="SAM" id="SignalP"/>
    </source>
</evidence>
<evidence type="ECO:0000313" key="3">
    <source>
        <dbReference type="Proteomes" id="UP000658131"/>
    </source>
</evidence>
<dbReference type="Gene3D" id="3.90.1010.20">
    <property type="match status" value="1"/>
</dbReference>
<evidence type="ECO:0008006" key="4">
    <source>
        <dbReference type="Google" id="ProtNLM"/>
    </source>
</evidence>
<keyword evidence="1" id="KW-0732">Signal</keyword>
<dbReference type="Proteomes" id="UP000658131">
    <property type="component" value="Unassembled WGS sequence"/>
</dbReference>